<protein>
    <submittedName>
        <fullName evidence="1">Uncharacterized protein</fullName>
    </submittedName>
</protein>
<evidence type="ECO:0000313" key="1">
    <source>
        <dbReference type="EMBL" id="RNA10687.1"/>
    </source>
</evidence>
<comment type="caution">
    <text evidence="1">The sequence shown here is derived from an EMBL/GenBank/DDBJ whole genome shotgun (WGS) entry which is preliminary data.</text>
</comment>
<dbReference type="EMBL" id="REGN01006132">
    <property type="protein sequence ID" value="RNA10687.1"/>
    <property type="molecule type" value="Genomic_DNA"/>
</dbReference>
<sequence>MVTRLYYHKIQNNRYVTTPLMVRFSIATIRTLSFLNYPPYKQEFELRCLNQIGIVNFGTKKQKQNIKNAKAVLQNLYIGGTENVPAATIYRTCYGPSELKLWQFLSNFKNKK</sequence>
<dbReference type="Proteomes" id="UP000276133">
    <property type="component" value="Unassembled WGS sequence"/>
</dbReference>
<reference evidence="1 2" key="1">
    <citation type="journal article" date="2018" name="Sci. Rep.">
        <title>Genomic signatures of local adaptation to the degree of environmental predictability in rotifers.</title>
        <authorList>
            <person name="Franch-Gras L."/>
            <person name="Hahn C."/>
            <person name="Garcia-Roger E.M."/>
            <person name="Carmona M.J."/>
            <person name="Serra M."/>
            <person name="Gomez A."/>
        </authorList>
    </citation>
    <scope>NUCLEOTIDE SEQUENCE [LARGE SCALE GENOMIC DNA]</scope>
    <source>
        <strain evidence="1">HYR1</strain>
    </source>
</reference>
<keyword evidence="2" id="KW-1185">Reference proteome</keyword>
<proteinExistence type="predicted"/>
<gene>
    <name evidence="1" type="ORF">BpHYR1_038847</name>
</gene>
<accession>A0A3M7QGW9</accession>
<organism evidence="1 2">
    <name type="scientific">Brachionus plicatilis</name>
    <name type="common">Marine rotifer</name>
    <name type="synonym">Brachionus muelleri</name>
    <dbReference type="NCBI Taxonomy" id="10195"/>
    <lineage>
        <taxon>Eukaryota</taxon>
        <taxon>Metazoa</taxon>
        <taxon>Spiralia</taxon>
        <taxon>Gnathifera</taxon>
        <taxon>Rotifera</taxon>
        <taxon>Eurotatoria</taxon>
        <taxon>Monogononta</taxon>
        <taxon>Pseudotrocha</taxon>
        <taxon>Ploima</taxon>
        <taxon>Brachionidae</taxon>
        <taxon>Brachionus</taxon>
    </lineage>
</organism>
<name>A0A3M7QGW9_BRAPC</name>
<evidence type="ECO:0000313" key="2">
    <source>
        <dbReference type="Proteomes" id="UP000276133"/>
    </source>
</evidence>
<dbReference type="AlphaFoldDB" id="A0A3M7QGW9"/>